<name>A0A086AG43_FLAHY</name>
<evidence type="ECO:0000313" key="2">
    <source>
        <dbReference type="EMBL" id="KFF15657.1"/>
    </source>
</evidence>
<dbReference type="STRING" id="991.IW20_13365"/>
<dbReference type="SUPFAM" id="SSF54427">
    <property type="entry name" value="NTF2-like"/>
    <property type="match status" value="1"/>
</dbReference>
<dbReference type="RefSeq" id="WP_035622981.1">
    <property type="nucleotide sequence ID" value="NZ_JBEWQG010000048.1"/>
</dbReference>
<dbReference type="eggNOG" id="ENOG5032QY6">
    <property type="taxonomic scope" value="Bacteria"/>
</dbReference>
<evidence type="ECO:0000313" key="4">
    <source>
        <dbReference type="Proteomes" id="UP000028712"/>
    </source>
</evidence>
<dbReference type="EMBL" id="MUGY01000041">
    <property type="protein sequence ID" value="OXA86938.1"/>
    <property type="molecule type" value="Genomic_DNA"/>
</dbReference>
<dbReference type="EMBL" id="JPRM01000019">
    <property type="protein sequence ID" value="KFF15657.1"/>
    <property type="molecule type" value="Genomic_DNA"/>
</dbReference>
<evidence type="ECO:0000259" key="1">
    <source>
        <dbReference type="Pfam" id="PF12680"/>
    </source>
</evidence>
<reference evidence="3 5" key="2">
    <citation type="submission" date="2016-11" db="EMBL/GenBank/DDBJ databases">
        <title>Whole genomes of Flavobacteriaceae.</title>
        <authorList>
            <person name="Stine C."/>
            <person name="Li C."/>
            <person name="Tadesse D."/>
        </authorList>
    </citation>
    <scope>NUCLEOTIDE SEQUENCE [LARGE SCALE GENOMIC DNA]</scope>
    <source>
        <strain evidence="3 5">ATCC 29551</strain>
    </source>
</reference>
<organism evidence="2 4">
    <name type="scientific">Flavobacterium hydatis</name>
    <name type="common">Cytophaga aquatilis</name>
    <dbReference type="NCBI Taxonomy" id="991"/>
    <lineage>
        <taxon>Bacteria</taxon>
        <taxon>Pseudomonadati</taxon>
        <taxon>Bacteroidota</taxon>
        <taxon>Flavobacteriia</taxon>
        <taxon>Flavobacteriales</taxon>
        <taxon>Flavobacteriaceae</taxon>
        <taxon>Flavobacterium</taxon>
    </lineage>
</organism>
<gene>
    <name evidence="3" type="ORF">B0A62_23040</name>
    <name evidence="2" type="ORF">IW20_13365</name>
</gene>
<dbReference type="Proteomes" id="UP000198424">
    <property type="component" value="Unassembled WGS sequence"/>
</dbReference>
<evidence type="ECO:0000313" key="3">
    <source>
        <dbReference type="EMBL" id="OXA86938.1"/>
    </source>
</evidence>
<dbReference type="InterPro" id="IPR032710">
    <property type="entry name" value="NTF2-like_dom_sf"/>
</dbReference>
<keyword evidence="5" id="KW-1185">Reference proteome</keyword>
<dbReference type="Pfam" id="PF12680">
    <property type="entry name" value="SnoaL_2"/>
    <property type="match status" value="1"/>
</dbReference>
<dbReference type="OrthoDB" id="129343at2"/>
<evidence type="ECO:0000313" key="5">
    <source>
        <dbReference type="Proteomes" id="UP000198424"/>
    </source>
</evidence>
<comment type="caution">
    <text evidence="2">The sequence shown here is derived from an EMBL/GenBank/DDBJ whole genome shotgun (WGS) entry which is preliminary data.</text>
</comment>
<protein>
    <recommendedName>
        <fullName evidence="1">SnoaL-like domain-containing protein</fullName>
    </recommendedName>
</protein>
<dbReference type="PROSITE" id="PS51257">
    <property type="entry name" value="PROKAR_LIPOPROTEIN"/>
    <property type="match status" value="1"/>
</dbReference>
<dbReference type="Proteomes" id="UP000028712">
    <property type="component" value="Unassembled WGS sequence"/>
</dbReference>
<dbReference type="AlphaFoldDB" id="A0A086AG43"/>
<feature type="domain" description="SnoaL-like" evidence="1">
    <location>
        <begin position="33"/>
        <end position="136"/>
    </location>
</feature>
<reference evidence="2 4" key="1">
    <citation type="submission" date="2014-07" db="EMBL/GenBank/DDBJ databases">
        <title>Genome of Flavobacterium hydatis DSM 2063.</title>
        <authorList>
            <person name="Pipes S.E."/>
            <person name="Stropko S.J."/>
            <person name="Newman J.D."/>
        </authorList>
    </citation>
    <scope>NUCLEOTIDE SEQUENCE [LARGE SCALE GENOMIC DNA]</scope>
    <source>
        <strain evidence="2 4">DSM 2063</strain>
    </source>
</reference>
<dbReference type="InterPro" id="IPR037401">
    <property type="entry name" value="SnoaL-like"/>
</dbReference>
<sequence length="149" mass="17096">MKKVIVVLITIVSLISCNNPNPQNMDSKNTELVKQYFTHFNNHDWKKMSEMYTPTADFKDPSLGIGIVKQTRAEIEKKYSELNQIFPDLKDKVVQVYPSGEKHVIVEFVSSGTAEDGSTFELPICTIFTIENGLITKDFTYYDNFEDQE</sequence>
<proteinExistence type="predicted"/>
<accession>A0A086AG43</accession>
<dbReference type="Gene3D" id="3.10.450.50">
    <property type="match status" value="1"/>
</dbReference>